<evidence type="ECO:0000313" key="10">
    <source>
        <dbReference type="EMBL" id="KAH7331299.1"/>
    </source>
</evidence>
<dbReference type="GO" id="GO:0004674">
    <property type="term" value="F:protein serine/threonine kinase activity"/>
    <property type="evidence" value="ECO:0007669"/>
    <property type="project" value="UniProtKB-KW"/>
</dbReference>
<keyword evidence="4 7" id="KW-0547">Nucleotide-binding</keyword>
<dbReference type="EMBL" id="CM035425">
    <property type="protein sequence ID" value="KAH7331299.1"/>
    <property type="molecule type" value="Genomic_DNA"/>
</dbReference>
<dbReference type="GO" id="GO:0005524">
    <property type="term" value="F:ATP binding"/>
    <property type="evidence" value="ECO:0007669"/>
    <property type="project" value="UniProtKB-UniRule"/>
</dbReference>
<keyword evidence="11" id="KW-1185">Reference proteome</keyword>
<evidence type="ECO:0000256" key="3">
    <source>
        <dbReference type="ARBA" id="ARBA00022679"/>
    </source>
</evidence>
<accession>A0A8T2SEJ4</accession>
<evidence type="ECO:0000256" key="7">
    <source>
        <dbReference type="PROSITE-ProRule" id="PRU10141"/>
    </source>
</evidence>
<evidence type="ECO:0000256" key="6">
    <source>
        <dbReference type="ARBA" id="ARBA00022840"/>
    </source>
</evidence>
<dbReference type="PROSITE" id="PS00108">
    <property type="entry name" value="PROTEIN_KINASE_ST"/>
    <property type="match status" value="1"/>
</dbReference>
<dbReference type="Gene3D" id="1.10.510.10">
    <property type="entry name" value="Transferase(Phosphotransferase) domain 1"/>
    <property type="match status" value="1"/>
</dbReference>
<evidence type="ECO:0000256" key="4">
    <source>
        <dbReference type="ARBA" id="ARBA00022741"/>
    </source>
</evidence>
<protein>
    <recommendedName>
        <fullName evidence="2">non-specific serine/threonine protein kinase</fullName>
        <ecNumber evidence="2">2.7.11.1</ecNumber>
    </recommendedName>
</protein>
<dbReference type="Proteomes" id="UP000825935">
    <property type="component" value="Chromosome 20"/>
</dbReference>
<dbReference type="InterPro" id="IPR000719">
    <property type="entry name" value="Prot_kinase_dom"/>
</dbReference>
<dbReference type="Pfam" id="PF00069">
    <property type="entry name" value="Pkinase"/>
    <property type="match status" value="1"/>
</dbReference>
<comment type="caution">
    <text evidence="10">The sequence shown here is derived from an EMBL/GenBank/DDBJ whole genome shotgun (WGS) entry which is preliminary data.</text>
</comment>
<keyword evidence="6 7" id="KW-0067">ATP-binding</keyword>
<dbReference type="FunFam" id="1.10.510.10:FF:000596">
    <property type="entry name" value="CK1 family protein kinase"/>
    <property type="match status" value="1"/>
</dbReference>
<dbReference type="InterPro" id="IPR017441">
    <property type="entry name" value="Protein_kinase_ATP_BS"/>
</dbReference>
<feature type="binding site" evidence="7">
    <location>
        <position position="38"/>
    </location>
    <ligand>
        <name>ATP</name>
        <dbReference type="ChEBI" id="CHEBI:30616"/>
    </ligand>
</feature>
<feature type="domain" description="Protein kinase" evidence="9">
    <location>
        <begin position="9"/>
        <end position="278"/>
    </location>
</feature>
<gene>
    <name evidence="10" type="ORF">KP509_20G025100</name>
</gene>
<name>A0A8T2SEJ4_CERRI</name>
<dbReference type="AlphaFoldDB" id="A0A8T2SEJ4"/>
<reference evidence="10" key="1">
    <citation type="submission" date="2021-08" db="EMBL/GenBank/DDBJ databases">
        <title>WGS assembly of Ceratopteris richardii.</title>
        <authorList>
            <person name="Marchant D.B."/>
            <person name="Chen G."/>
            <person name="Jenkins J."/>
            <person name="Shu S."/>
            <person name="Leebens-Mack J."/>
            <person name="Grimwood J."/>
            <person name="Schmutz J."/>
            <person name="Soltis P."/>
            <person name="Soltis D."/>
            <person name="Chen Z.-H."/>
        </authorList>
    </citation>
    <scope>NUCLEOTIDE SEQUENCE</scope>
    <source>
        <strain evidence="10">Whitten #5841</strain>
        <tissue evidence="10">Leaf</tissue>
    </source>
</reference>
<evidence type="ECO:0000256" key="2">
    <source>
        <dbReference type="ARBA" id="ARBA00012513"/>
    </source>
</evidence>
<keyword evidence="5" id="KW-0418">Kinase</keyword>
<comment type="similarity">
    <text evidence="1">Belongs to the protein kinase superfamily. CK1 Ser/Thr protein kinase family. Casein kinase I subfamily.</text>
</comment>
<keyword evidence="8" id="KW-0723">Serine/threonine-protein kinase</keyword>
<evidence type="ECO:0000256" key="8">
    <source>
        <dbReference type="RuleBase" id="RU000304"/>
    </source>
</evidence>
<dbReference type="InterPro" id="IPR008271">
    <property type="entry name" value="Ser/Thr_kinase_AS"/>
</dbReference>
<dbReference type="InterPro" id="IPR050235">
    <property type="entry name" value="CK1_Ser-Thr_kinase"/>
</dbReference>
<dbReference type="EC" id="2.7.11.1" evidence="2"/>
<evidence type="ECO:0000256" key="5">
    <source>
        <dbReference type="ARBA" id="ARBA00022777"/>
    </source>
</evidence>
<keyword evidence="3" id="KW-0808">Transferase</keyword>
<proteinExistence type="inferred from homology"/>
<dbReference type="InterPro" id="IPR011009">
    <property type="entry name" value="Kinase-like_dom_sf"/>
</dbReference>
<dbReference type="SMART" id="SM00220">
    <property type="entry name" value="S_TKc"/>
    <property type="match status" value="1"/>
</dbReference>
<dbReference type="OrthoDB" id="5800476at2759"/>
<sequence>MDPTVGGRYRIVRKIGSGAFGEIYLGKDIITNEDVAIKLELYSTEHPKQLLYESKLYRVLRGGTGVAAAKWYGREGDYNALVLELLGPSLEDLFVFCGNKFSLKTVLMLADQLISRLEYMHSRCFIHRDIKPDNFLMGVGKQTSTVYIIDFGLAKKYRSPVTGEHIPFREAKNLVGTARYVSINAHYGREQSRRDDLESLGYLLMHFLRGNLPWQGMRAAQKKWKDEMVFKKKLETPVEVLCEGHPSEFATYLNYCRSLGFEDKPDYNYLRKLFSDLFTNQGFRTDNIFDWTIIKFQQSQAASAPPKNAPAQAVVNCKEVAGATVSAQASDCNSTYKTKNLDSRAPENMKATVSGVVESSSTTQATATSAPAVDACTTNVEGS</sequence>
<evidence type="ECO:0000259" key="9">
    <source>
        <dbReference type="PROSITE" id="PS50011"/>
    </source>
</evidence>
<dbReference type="SUPFAM" id="SSF56112">
    <property type="entry name" value="Protein kinase-like (PK-like)"/>
    <property type="match status" value="1"/>
</dbReference>
<dbReference type="PROSITE" id="PS50011">
    <property type="entry name" value="PROTEIN_KINASE_DOM"/>
    <property type="match status" value="1"/>
</dbReference>
<organism evidence="10 11">
    <name type="scientific">Ceratopteris richardii</name>
    <name type="common">Triangle waterfern</name>
    <dbReference type="NCBI Taxonomy" id="49495"/>
    <lineage>
        <taxon>Eukaryota</taxon>
        <taxon>Viridiplantae</taxon>
        <taxon>Streptophyta</taxon>
        <taxon>Embryophyta</taxon>
        <taxon>Tracheophyta</taxon>
        <taxon>Polypodiopsida</taxon>
        <taxon>Polypodiidae</taxon>
        <taxon>Polypodiales</taxon>
        <taxon>Pteridineae</taxon>
        <taxon>Pteridaceae</taxon>
        <taxon>Parkerioideae</taxon>
        <taxon>Ceratopteris</taxon>
    </lineage>
</organism>
<evidence type="ECO:0000313" key="11">
    <source>
        <dbReference type="Proteomes" id="UP000825935"/>
    </source>
</evidence>
<dbReference type="PANTHER" id="PTHR11909">
    <property type="entry name" value="CASEIN KINASE-RELATED"/>
    <property type="match status" value="1"/>
</dbReference>
<evidence type="ECO:0000256" key="1">
    <source>
        <dbReference type="ARBA" id="ARBA00005926"/>
    </source>
</evidence>
<dbReference type="PROSITE" id="PS00107">
    <property type="entry name" value="PROTEIN_KINASE_ATP"/>
    <property type="match status" value="1"/>
</dbReference>